<evidence type="ECO:0000256" key="2">
    <source>
        <dbReference type="ARBA" id="ARBA00008335"/>
    </source>
</evidence>
<dbReference type="PANTHER" id="PTHR23514:SF3">
    <property type="entry name" value="BYPASS OF STOP CODON PROTEIN 6"/>
    <property type="match status" value="1"/>
</dbReference>
<dbReference type="PROSITE" id="PS50850">
    <property type="entry name" value="MFS"/>
    <property type="match status" value="1"/>
</dbReference>
<evidence type="ECO:0000259" key="8">
    <source>
        <dbReference type="PROSITE" id="PS50850"/>
    </source>
</evidence>
<evidence type="ECO:0000313" key="9">
    <source>
        <dbReference type="EMBL" id="CCK83425.1"/>
    </source>
</evidence>
<evidence type="ECO:0000256" key="3">
    <source>
        <dbReference type="ARBA" id="ARBA00022448"/>
    </source>
</evidence>
<dbReference type="Proteomes" id="UP000009325">
    <property type="component" value="Unassembled WGS sequence"/>
</dbReference>
<name>K0NVS3_9LACO</name>
<comment type="similarity">
    <text evidence="2">Belongs to the major facilitator superfamily.</text>
</comment>
<dbReference type="PANTHER" id="PTHR23514">
    <property type="entry name" value="BYPASS OF STOP CODON PROTEIN 6"/>
    <property type="match status" value="1"/>
</dbReference>
<feature type="transmembrane region" description="Helical" evidence="7">
    <location>
        <begin position="311"/>
        <end position="336"/>
    </location>
</feature>
<dbReference type="EMBL" id="CALZ01000078">
    <property type="protein sequence ID" value="CCK83425.1"/>
    <property type="molecule type" value="Genomic_DNA"/>
</dbReference>
<dbReference type="Gene3D" id="1.20.1250.20">
    <property type="entry name" value="MFS general substrate transporter like domains"/>
    <property type="match status" value="2"/>
</dbReference>
<feature type="transmembrane region" description="Helical" evidence="7">
    <location>
        <begin position="98"/>
        <end position="122"/>
    </location>
</feature>
<gene>
    <name evidence="9" type="ORF">BN146_04005</name>
</gene>
<dbReference type="InterPro" id="IPR051788">
    <property type="entry name" value="MFS_Transporter"/>
</dbReference>
<keyword evidence="3" id="KW-0813">Transport</keyword>
<dbReference type="GO" id="GO:0005886">
    <property type="term" value="C:plasma membrane"/>
    <property type="evidence" value="ECO:0007669"/>
    <property type="project" value="UniProtKB-SubCell"/>
</dbReference>
<evidence type="ECO:0000313" key="10">
    <source>
        <dbReference type="Proteomes" id="UP000009325"/>
    </source>
</evidence>
<protein>
    <submittedName>
        <fullName evidence="9">Inner membrane transport protein YdiN</fullName>
    </submittedName>
</protein>
<feature type="transmembrane region" description="Helical" evidence="7">
    <location>
        <begin position="262"/>
        <end position="280"/>
    </location>
</feature>
<evidence type="ECO:0000256" key="7">
    <source>
        <dbReference type="SAM" id="Phobius"/>
    </source>
</evidence>
<evidence type="ECO:0000256" key="1">
    <source>
        <dbReference type="ARBA" id="ARBA00004651"/>
    </source>
</evidence>
<reference evidence="9 10" key="1">
    <citation type="submission" date="2012-08" db="EMBL/GenBank/DDBJ databases">
        <title>Draft Genome Sequences of Lactobacillus equicursoris CIP 110162T, isolated from thoroughbred racehorse feces and Lactobacillus sp. CRBIP 24.137 isolated from urine of human.</title>
        <authorList>
            <person name="Cousin S."/>
            <person name="Loux V."/>
            <person name="Ma L."/>
            <person name="Creno S."/>
            <person name="Clermont D."/>
            <person name="Bizet C."/>
            <person name="Bouchier C."/>
        </authorList>
    </citation>
    <scope>NUCLEOTIDE SEQUENCE [LARGE SCALE GENOMIC DNA]</scope>
    <source>
        <strain evidence="9 10">66c</strain>
    </source>
</reference>
<dbReference type="InterPro" id="IPR011701">
    <property type="entry name" value="MFS"/>
</dbReference>
<feature type="transmembrane region" description="Helical" evidence="7">
    <location>
        <begin position="40"/>
        <end position="62"/>
    </location>
</feature>
<proteinExistence type="inferred from homology"/>
<keyword evidence="4 7" id="KW-0812">Transmembrane</keyword>
<feature type="domain" description="Major facilitator superfamily (MFS) profile" evidence="8">
    <location>
        <begin position="9"/>
        <end position="397"/>
    </location>
</feature>
<feature type="transmembrane region" description="Helical" evidence="7">
    <location>
        <begin position="224"/>
        <end position="242"/>
    </location>
</feature>
<feature type="transmembrane region" description="Helical" evidence="7">
    <location>
        <begin position="160"/>
        <end position="180"/>
    </location>
</feature>
<feature type="transmembrane region" description="Helical" evidence="7">
    <location>
        <begin position="7"/>
        <end position="28"/>
    </location>
</feature>
<keyword evidence="5 7" id="KW-1133">Transmembrane helix</keyword>
<accession>K0NVS3</accession>
<dbReference type="InterPro" id="IPR020846">
    <property type="entry name" value="MFS_dom"/>
</dbReference>
<evidence type="ECO:0000256" key="4">
    <source>
        <dbReference type="ARBA" id="ARBA00022692"/>
    </source>
</evidence>
<evidence type="ECO:0000256" key="5">
    <source>
        <dbReference type="ARBA" id="ARBA00022989"/>
    </source>
</evidence>
<feature type="transmembrane region" description="Helical" evidence="7">
    <location>
        <begin position="74"/>
        <end position="92"/>
    </location>
</feature>
<dbReference type="AlphaFoldDB" id="K0NVS3"/>
<organism evidence="9 10">
    <name type="scientific">Lactobacillus equicursoris 66c</name>
    <dbReference type="NCBI Taxonomy" id="872326"/>
    <lineage>
        <taxon>Bacteria</taxon>
        <taxon>Bacillati</taxon>
        <taxon>Bacillota</taxon>
        <taxon>Bacilli</taxon>
        <taxon>Lactobacillales</taxon>
        <taxon>Lactobacillaceae</taxon>
        <taxon>Lactobacillus</taxon>
    </lineage>
</organism>
<dbReference type="SUPFAM" id="SSF103473">
    <property type="entry name" value="MFS general substrate transporter"/>
    <property type="match status" value="1"/>
</dbReference>
<feature type="transmembrane region" description="Helical" evidence="7">
    <location>
        <begin position="348"/>
        <end position="368"/>
    </location>
</feature>
<dbReference type="InterPro" id="IPR036259">
    <property type="entry name" value="MFS_trans_sf"/>
</dbReference>
<dbReference type="Pfam" id="PF07690">
    <property type="entry name" value="MFS_1"/>
    <property type="match status" value="1"/>
</dbReference>
<evidence type="ECO:0000256" key="6">
    <source>
        <dbReference type="ARBA" id="ARBA00023136"/>
    </source>
</evidence>
<dbReference type="InterPro" id="IPR005829">
    <property type="entry name" value="Sugar_transporter_CS"/>
</dbReference>
<keyword evidence="6 7" id="KW-0472">Membrane</keyword>
<dbReference type="OrthoDB" id="7066727at2"/>
<feature type="transmembrane region" description="Helical" evidence="7">
    <location>
        <begin position="287"/>
        <end position="305"/>
    </location>
</feature>
<dbReference type="RefSeq" id="WP_009557925.1">
    <property type="nucleotide sequence ID" value="NZ_CALZ01000078.1"/>
</dbReference>
<dbReference type="PROSITE" id="PS00216">
    <property type="entry name" value="SUGAR_TRANSPORT_1"/>
    <property type="match status" value="1"/>
</dbReference>
<dbReference type="GO" id="GO:0022857">
    <property type="term" value="F:transmembrane transporter activity"/>
    <property type="evidence" value="ECO:0007669"/>
    <property type="project" value="InterPro"/>
</dbReference>
<feature type="transmembrane region" description="Helical" evidence="7">
    <location>
        <begin position="134"/>
        <end position="154"/>
    </location>
</feature>
<feature type="transmembrane region" description="Helical" evidence="7">
    <location>
        <begin position="374"/>
        <end position="396"/>
    </location>
</feature>
<comment type="subcellular location">
    <subcellularLocation>
        <location evidence="1">Cell membrane</location>
        <topology evidence="1">Multi-pass membrane protein</topology>
    </subcellularLocation>
</comment>
<sequence>MKKNKYLLTAFMLYMNYFVHGMGVIIISQNATNLAHQWGTTTTGAIAVVSSLGIGRIINLLISGILSDKFGRKPFVQLGIVFYLVFFVGLLFSKSVTVAYVLGICAGMANSFLDTGTYPALMEIFPDAKGTSNVVLKAFISGAQFLLPFIVSGLASAGAWYGWSIVIPAAILVITGIYFIKGAFPDSKAVAAAEEKKAEEAEAAAQKENVAPVKSNKWLDGTLFILYGYISQATFYMVSQMLTQYGQSISHMSDSAAHALVSWYSLGSICCVIFTAVIGSKFKEVQLVPVYTLGAFIAIFLMWAYPANAVLMAILAFAVGFFAAGGVMQLGLTVMADFFPAGKGTVTGFFYTAGSIASFTIPLVINALPGMREVMFFDVIVALLGFIDTSIIAIRYKHLFGSLKK</sequence>
<comment type="caution">
    <text evidence="9">The sequence shown here is derived from an EMBL/GenBank/DDBJ whole genome shotgun (WGS) entry which is preliminary data.</text>
</comment>